<accession>A0A9P5U4T9</accession>
<reference evidence="2" key="1">
    <citation type="submission" date="2020-11" db="EMBL/GenBank/DDBJ databases">
        <authorList>
            <consortium name="DOE Joint Genome Institute"/>
            <person name="Ahrendt S."/>
            <person name="Riley R."/>
            <person name="Andreopoulos W."/>
            <person name="Labutti K."/>
            <person name="Pangilinan J."/>
            <person name="Ruiz-Duenas F.J."/>
            <person name="Barrasa J.M."/>
            <person name="Sanchez-Garcia M."/>
            <person name="Camarero S."/>
            <person name="Miyauchi S."/>
            <person name="Serrano A."/>
            <person name="Linde D."/>
            <person name="Babiker R."/>
            <person name="Drula E."/>
            <person name="Ayuso-Fernandez I."/>
            <person name="Pacheco R."/>
            <person name="Padilla G."/>
            <person name="Ferreira P."/>
            <person name="Barriuso J."/>
            <person name="Kellner H."/>
            <person name="Castanera R."/>
            <person name="Alfaro M."/>
            <person name="Ramirez L."/>
            <person name="Pisabarro A.G."/>
            <person name="Kuo A."/>
            <person name="Tritt A."/>
            <person name="Lipzen A."/>
            <person name="He G."/>
            <person name="Yan M."/>
            <person name="Ng V."/>
            <person name="Cullen D."/>
            <person name="Martin F."/>
            <person name="Rosso M.-N."/>
            <person name="Henrissat B."/>
            <person name="Hibbett D."/>
            <person name="Martinez A.T."/>
            <person name="Grigoriev I.V."/>
        </authorList>
    </citation>
    <scope>NUCLEOTIDE SEQUENCE</scope>
    <source>
        <strain evidence="2">AH 40177</strain>
    </source>
</reference>
<dbReference type="AlphaFoldDB" id="A0A9P5U4T9"/>
<evidence type="ECO:0000313" key="3">
    <source>
        <dbReference type="Proteomes" id="UP000772434"/>
    </source>
</evidence>
<dbReference type="Proteomes" id="UP000772434">
    <property type="component" value="Unassembled WGS sequence"/>
</dbReference>
<gene>
    <name evidence="2" type="ORF">BDP27DRAFT_1366698</name>
</gene>
<name>A0A9P5U4T9_9AGAR</name>
<organism evidence="2 3">
    <name type="scientific">Rhodocollybia butyracea</name>
    <dbReference type="NCBI Taxonomy" id="206335"/>
    <lineage>
        <taxon>Eukaryota</taxon>
        <taxon>Fungi</taxon>
        <taxon>Dikarya</taxon>
        <taxon>Basidiomycota</taxon>
        <taxon>Agaricomycotina</taxon>
        <taxon>Agaricomycetes</taxon>
        <taxon>Agaricomycetidae</taxon>
        <taxon>Agaricales</taxon>
        <taxon>Marasmiineae</taxon>
        <taxon>Omphalotaceae</taxon>
        <taxon>Rhodocollybia</taxon>
    </lineage>
</organism>
<evidence type="ECO:0000256" key="1">
    <source>
        <dbReference type="SAM" id="MobiDB-lite"/>
    </source>
</evidence>
<evidence type="ECO:0000313" key="2">
    <source>
        <dbReference type="EMBL" id="KAF9065103.1"/>
    </source>
</evidence>
<comment type="caution">
    <text evidence="2">The sequence shown here is derived from an EMBL/GenBank/DDBJ whole genome shotgun (WGS) entry which is preliminary data.</text>
</comment>
<feature type="compositionally biased region" description="Polar residues" evidence="1">
    <location>
        <begin position="1"/>
        <end position="13"/>
    </location>
</feature>
<feature type="region of interest" description="Disordered" evidence="1">
    <location>
        <begin position="1"/>
        <end position="23"/>
    </location>
</feature>
<protein>
    <submittedName>
        <fullName evidence="2">Uncharacterized protein</fullName>
    </submittedName>
</protein>
<keyword evidence="3" id="KW-1185">Reference proteome</keyword>
<dbReference type="EMBL" id="JADNRY010000109">
    <property type="protein sequence ID" value="KAF9065103.1"/>
    <property type="molecule type" value="Genomic_DNA"/>
</dbReference>
<sequence length="145" mass="15898">MSATQYLSLVQQRTKPHSQEPHTTRIYPSIDVTELDVTIAPEPCLSLNHILGRVFRVPSAGATNGGFKDESSTGIRIVRRKLDETPFERGQEGRAEILAISSSISKPDSELIEARFYAVSEVIVFCPWVVKSDEEIAPGGTGKKG</sequence>
<proteinExistence type="predicted"/>